<protein>
    <submittedName>
        <fullName evidence="1">Uncharacterized protein</fullName>
    </submittedName>
</protein>
<dbReference type="AlphaFoldDB" id="A0A5E4XY19"/>
<keyword evidence="2" id="KW-1185">Reference proteome</keyword>
<dbReference type="EMBL" id="CABPSM010000014">
    <property type="protein sequence ID" value="VVE41371.1"/>
    <property type="molecule type" value="Genomic_DNA"/>
</dbReference>
<accession>A0A5E4XY19</accession>
<gene>
    <name evidence="1" type="ORF">PHO31112_04166</name>
</gene>
<reference evidence="1 2" key="1">
    <citation type="submission" date="2019-08" db="EMBL/GenBank/DDBJ databases">
        <authorList>
            <person name="Peeters C."/>
        </authorList>
    </citation>
    <scope>NUCLEOTIDE SEQUENCE [LARGE SCALE GENOMIC DNA]</scope>
    <source>
        <strain evidence="1 2">LMG 31112</strain>
    </source>
</reference>
<organism evidence="1 2">
    <name type="scientific">Pandoraea horticolens</name>
    <dbReference type="NCBI Taxonomy" id="2508298"/>
    <lineage>
        <taxon>Bacteria</taxon>
        <taxon>Pseudomonadati</taxon>
        <taxon>Pseudomonadota</taxon>
        <taxon>Betaproteobacteria</taxon>
        <taxon>Burkholderiales</taxon>
        <taxon>Burkholderiaceae</taxon>
        <taxon>Pandoraea</taxon>
    </lineage>
</organism>
<name>A0A5E4XY19_9BURK</name>
<evidence type="ECO:0000313" key="2">
    <source>
        <dbReference type="Proteomes" id="UP000343317"/>
    </source>
</evidence>
<sequence>MAKFDFTDVAMMLWANVYWVVQSQASESAQEKALTYARQQHYLEYPQCTAAPQ</sequence>
<dbReference type="Proteomes" id="UP000343317">
    <property type="component" value="Unassembled WGS sequence"/>
</dbReference>
<evidence type="ECO:0000313" key="1">
    <source>
        <dbReference type="EMBL" id="VVE41371.1"/>
    </source>
</evidence>
<proteinExistence type="predicted"/>